<dbReference type="Pfam" id="PF00773">
    <property type="entry name" value="RNB"/>
    <property type="match status" value="1"/>
</dbReference>
<dbReference type="AlphaFoldDB" id="A0AAE1RAZ7"/>
<dbReference type="InterPro" id="IPR001900">
    <property type="entry name" value="RNase_II/R"/>
</dbReference>
<keyword evidence="3" id="KW-1185">Reference proteome</keyword>
<evidence type="ECO:0000259" key="1">
    <source>
        <dbReference type="Pfam" id="PF00773"/>
    </source>
</evidence>
<dbReference type="SUPFAM" id="SSF50249">
    <property type="entry name" value="Nucleic acid-binding proteins"/>
    <property type="match status" value="1"/>
</dbReference>
<dbReference type="GO" id="GO:0000175">
    <property type="term" value="F:3'-5'-RNA exonuclease activity"/>
    <property type="evidence" value="ECO:0007669"/>
    <property type="project" value="TreeGrafter"/>
</dbReference>
<dbReference type="PANTHER" id="PTHR23355:SF42">
    <property type="entry name" value="RIBONUCLEASE II, CHLOROPLASTIC_MITOCHONDRIAL"/>
    <property type="match status" value="1"/>
</dbReference>
<dbReference type="GO" id="GO:0006402">
    <property type="term" value="P:mRNA catabolic process"/>
    <property type="evidence" value="ECO:0007669"/>
    <property type="project" value="TreeGrafter"/>
</dbReference>
<comment type="caution">
    <text evidence="2">The sequence shown here is derived from an EMBL/GenBank/DDBJ whole genome shotgun (WGS) entry which is preliminary data.</text>
</comment>
<dbReference type="PANTHER" id="PTHR23355">
    <property type="entry name" value="RIBONUCLEASE"/>
    <property type="match status" value="1"/>
</dbReference>
<dbReference type="InterPro" id="IPR012340">
    <property type="entry name" value="NA-bd_OB-fold"/>
</dbReference>
<dbReference type="GO" id="GO:0000932">
    <property type="term" value="C:P-body"/>
    <property type="evidence" value="ECO:0007669"/>
    <property type="project" value="TreeGrafter"/>
</dbReference>
<feature type="domain" description="RNB" evidence="1">
    <location>
        <begin position="24"/>
        <end position="157"/>
    </location>
</feature>
<reference evidence="2" key="1">
    <citation type="submission" date="2023-12" db="EMBL/GenBank/DDBJ databases">
        <title>Genome assembly of Anisodus tanguticus.</title>
        <authorList>
            <person name="Wang Y.-J."/>
        </authorList>
    </citation>
    <scope>NUCLEOTIDE SEQUENCE</scope>
    <source>
        <strain evidence="2">KB-2021</strain>
        <tissue evidence="2">Leaf</tissue>
    </source>
</reference>
<dbReference type="GO" id="GO:0003723">
    <property type="term" value="F:RNA binding"/>
    <property type="evidence" value="ECO:0007669"/>
    <property type="project" value="InterPro"/>
</dbReference>
<accession>A0AAE1RAZ7</accession>
<evidence type="ECO:0000313" key="3">
    <source>
        <dbReference type="Proteomes" id="UP001291623"/>
    </source>
</evidence>
<protein>
    <recommendedName>
        <fullName evidence="1">RNB domain-containing protein</fullName>
    </recommendedName>
</protein>
<evidence type="ECO:0000313" key="2">
    <source>
        <dbReference type="EMBL" id="KAK4348511.1"/>
    </source>
</evidence>
<gene>
    <name evidence="2" type="ORF">RND71_031266</name>
</gene>
<dbReference type="EMBL" id="JAVYJV010000017">
    <property type="protein sequence ID" value="KAK4348511.1"/>
    <property type="molecule type" value="Genomic_DNA"/>
</dbReference>
<name>A0AAE1RAZ7_9SOLA</name>
<dbReference type="Proteomes" id="UP001291623">
    <property type="component" value="Unassembled WGS sequence"/>
</dbReference>
<organism evidence="2 3">
    <name type="scientific">Anisodus tanguticus</name>
    <dbReference type="NCBI Taxonomy" id="243964"/>
    <lineage>
        <taxon>Eukaryota</taxon>
        <taxon>Viridiplantae</taxon>
        <taxon>Streptophyta</taxon>
        <taxon>Embryophyta</taxon>
        <taxon>Tracheophyta</taxon>
        <taxon>Spermatophyta</taxon>
        <taxon>Magnoliopsida</taxon>
        <taxon>eudicotyledons</taxon>
        <taxon>Gunneridae</taxon>
        <taxon>Pentapetalae</taxon>
        <taxon>asterids</taxon>
        <taxon>lamiids</taxon>
        <taxon>Solanales</taxon>
        <taxon>Solanaceae</taxon>
        <taxon>Solanoideae</taxon>
        <taxon>Hyoscyameae</taxon>
        <taxon>Anisodus</taxon>
    </lineage>
</organism>
<sequence>MSKFASELQESQLKLNSQEDNSTVLGAIDTATLEMRIEVTNPDHSEPSIMLYVENQADAAMRLVSEMMILCGEVIATFGSHNNIPLPYRGQPQSNIDSSAFAHLPEGPVRSSAIVRIMHAAEMDFRNPIRHGVMGLPVYVQFISPIRRYMDLAAHYQASSSNFKRLLLLRFLQLR</sequence>
<dbReference type="InterPro" id="IPR050180">
    <property type="entry name" value="RNR_Ribonuclease"/>
</dbReference>
<proteinExistence type="predicted"/>